<name>A0AA88HKV0_ARTSF</name>
<evidence type="ECO:0000313" key="2">
    <source>
        <dbReference type="Proteomes" id="UP001187531"/>
    </source>
</evidence>
<reference evidence="1" key="1">
    <citation type="submission" date="2023-07" db="EMBL/GenBank/DDBJ databases">
        <title>Chromosome-level genome assembly of Artemia franciscana.</title>
        <authorList>
            <person name="Jo E."/>
        </authorList>
    </citation>
    <scope>NUCLEOTIDE SEQUENCE</scope>
    <source>
        <tissue evidence="1">Whole body</tissue>
    </source>
</reference>
<keyword evidence="2" id="KW-1185">Reference proteome</keyword>
<dbReference type="AlphaFoldDB" id="A0AA88HKV0"/>
<evidence type="ECO:0000313" key="1">
    <source>
        <dbReference type="EMBL" id="KAK2713740.1"/>
    </source>
</evidence>
<organism evidence="1 2">
    <name type="scientific">Artemia franciscana</name>
    <name type="common">Brine shrimp</name>
    <name type="synonym">Artemia sanfranciscana</name>
    <dbReference type="NCBI Taxonomy" id="6661"/>
    <lineage>
        <taxon>Eukaryota</taxon>
        <taxon>Metazoa</taxon>
        <taxon>Ecdysozoa</taxon>
        <taxon>Arthropoda</taxon>
        <taxon>Crustacea</taxon>
        <taxon>Branchiopoda</taxon>
        <taxon>Anostraca</taxon>
        <taxon>Artemiidae</taxon>
        <taxon>Artemia</taxon>
    </lineage>
</organism>
<comment type="caution">
    <text evidence="1">The sequence shown here is derived from an EMBL/GenBank/DDBJ whole genome shotgun (WGS) entry which is preliminary data.</text>
</comment>
<proteinExistence type="predicted"/>
<accession>A0AA88HKV0</accession>
<sequence>MALKLAAMTPWDATRTENWHLHMASMEYLEEGNFGFVSKLFSFKHHKYQESVIEKLGDTSSYSIPFKKSAEEVSVLEVDPVKIEVVSVGYLLELLNKEMKQNTILHFSNKRSLIKMLRIYINSISDYSYS</sequence>
<gene>
    <name evidence="1" type="ORF">QYM36_009577</name>
</gene>
<protein>
    <submittedName>
        <fullName evidence="1">Uncharacterized protein</fullName>
    </submittedName>
</protein>
<dbReference type="EMBL" id="JAVRJZ010000014">
    <property type="protein sequence ID" value="KAK2713740.1"/>
    <property type="molecule type" value="Genomic_DNA"/>
</dbReference>
<dbReference type="Proteomes" id="UP001187531">
    <property type="component" value="Unassembled WGS sequence"/>
</dbReference>